<evidence type="ECO:0000259" key="4">
    <source>
        <dbReference type="PROSITE" id="PS50111"/>
    </source>
</evidence>
<dbReference type="SMART" id="SM00283">
    <property type="entry name" value="MA"/>
    <property type="match status" value="1"/>
</dbReference>
<feature type="transmembrane region" description="Helical" evidence="3">
    <location>
        <begin position="66"/>
        <end position="86"/>
    </location>
</feature>
<feature type="transmembrane region" description="Helical" evidence="3">
    <location>
        <begin position="138"/>
        <end position="155"/>
    </location>
</feature>
<name>A0ABS1EKS8_9CLOT</name>
<comment type="caution">
    <text evidence="5">The sequence shown here is derived from an EMBL/GenBank/DDBJ whole genome shotgun (WGS) entry which is preliminary data.</text>
</comment>
<feature type="domain" description="Methyl-accepting transducer" evidence="4">
    <location>
        <begin position="204"/>
        <end position="461"/>
    </location>
</feature>
<dbReference type="Proteomes" id="UP000596739">
    <property type="component" value="Unassembled WGS sequence"/>
</dbReference>
<accession>A0ABS1EKS8</accession>
<keyword evidence="3" id="KW-1133">Transmembrane helix</keyword>
<gene>
    <name evidence="5" type="ORF">JHL18_04850</name>
</gene>
<evidence type="ECO:0000313" key="6">
    <source>
        <dbReference type="Proteomes" id="UP000596739"/>
    </source>
</evidence>
<dbReference type="Pfam" id="PF00015">
    <property type="entry name" value="MCPsignal"/>
    <property type="match status" value="1"/>
</dbReference>
<evidence type="ECO:0000256" key="1">
    <source>
        <dbReference type="ARBA" id="ARBA00023224"/>
    </source>
</evidence>
<dbReference type="PROSITE" id="PS50111">
    <property type="entry name" value="CHEMOTAXIS_TRANSDUC_2"/>
    <property type="match status" value="1"/>
</dbReference>
<sequence length="491" mass="54599">MERSMTSVHVDRVNKILFGVLWIIFVVSMSINISIHNNASVFSEIVLFTILLTATVLVLKKGNKNLIRNIISIGFLFYLTAATINATSDSRITYMYSFIFFIVFITLYFDTKFYALLALVVDAVLTGMVFYIHDFFVVLAPFLLIIFTSIILYFVTKNGSDLINEAIEKEEKAQELLLELKETMNIIKGNTTSLNTDIIECNNNLMSVKEGSNGITVTSEEVAKSVVAQTISISDICSMINEADNKMVETIEIVRDIKDRSANANTAVSQGADNIADMSKQIIIINSAVSESLATVLELEQSMNEINKFLDSITQISSQTNLLALNAAIEAARAGEQGKGFSVVAEEVRKLAEQSSETVGLINSIINNIKSKTRTALKEVEEGSMAIKSGEMIVKQVSDSFKNIEKTFKDIDERIDSETRIFETFTMIFKNTRQEIEAVSSISEEHSAATEEMLATIQNQNNNISNIFELIGQIKESSEVLEKMANRESDI</sequence>
<feature type="transmembrane region" description="Helical" evidence="3">
    <location>
        <begin position="16"/>
        <end position="35"/>
    </location>
</feature>
<feature type="transmembrane region" description="Helical" evidence="3">
    <location>
        <begin position="92"/>
        <end position="109"/>
    </location>
</feature>
<keyword evidence="6" id="KW-1185">Reference proteome</keyword>
<dbReference type="EMBL" id="JAENHN010000010">
    <property type="protein sequence ID" value="MBK1809970.1"/>
    <property type="molecule type" value="Genomic_DNA"/>
</dbReference>
<dbReference type="Gene3D" id="1.10.287.950">
    <property type="entry name" value="Methyl-accepting chemotaxis protein"/>
    <property type="match status" value="1"/>
</dbReference>
<dbReference type="RefSeq" id="WP_200266678.1">
    <property type="nucleotide sequence ID" value="NZ_JAENHN010000010.1"/>
</dbReference>
<dbReference type="InterPro" id="IPR004089">
    <property type="entry name" value="MCPsignal_dom"/>
</dbReference>
<evidence type="ECO:0000313" key="5">
    <source>
        <dbReference type="EMBL" id="MBK1809970.1"/>
    </source>
</evidence>
<feature type="transmembrane region" description="Helical" evidence="3">
    <location>
        <begin position="114"/>
        <end position="132"/>
    </location>
</feature>
<dbReference type="SUPFAM" id="SSF58104">
    <property type="entry name" value="Methyl-accepting chemotaxis protein (MCP) signaling domain"/>
    <property type="match status" value="1"/>
</dbReference>
<evidence type="ECO:0000256" key="3">
    <source>
        <dbReference type="SAM" id="Phobius"/>
    </source>
</evidence>
<dbReference type="PANTHER" id="PTHR32089">
    <property type="entry name" value="METHYL-ACCEPTING CHEMOTAXIS PROTEIN MCPB"/>
    <property type="match status" value="1"/>
</dbReference>
<dbReference type="PANTHER" id="PTHR32089:SF112">
    <property type="entry name" value="LYSOZYME-LIKE PROTEIN-RELATED"/>
    <property type="match status" value="1"/>
</dbReference>
<organism evidence="5 6">
    <name type="scientific">Clostridium yunnanense</name>
    <dbReference type="NCBI Taxonomy" id="2800325"/>
    <lineage>
        <taxon>Bacteria</taxon>
        <taxon>Bacillati</taxon>
        <taxon>Bacillota</taxon>
        <taxon>Clostridia</taxon>
        <taxon>Eubacteriales</taxon>
        <taxon>Clostridiaceae</taxon>
        <taxon>Clostridium</taxon>
    </lineage>
</organism>
<feature type="transmembrane region" description="Helical" evidence="3">
    <location>
        <begin position="41"/>
        <end position="59"/>
    </location>
</feature>
<protein>
    <submittedName>
        <fullName evidence="5">Chemotaxis protein</fullName>
    </submittedName>
</protein>
<proteinExistence type="predicted"/>
<reference evidence="6" key="1">
    <citation type="submission" date="2021-01" db="EMBL/GenBank/DDBJ databases">
        <title>Genome public.</title>
        <authorList>
            <person name="Liu C."/>
            <person name="Sun Q."/>
        </authorList>
    </citation>
    <scope>NUCLEOTIDE SEQUENCE [LARGE SCALE GENOMIC DNA]</scope>
    <source>
        <strain evidence="6">YIM B02505</strain>
    </source>
</reference>
<keyword evidence="3" id="KW-0812">Transmembrane</keyword>
<keyword evidence="3" id="KW-0472">Membrane</keyword>
<evidence type="ECO:0000256" key="2">
    <source>
        <dbReference type="PROSITE-ProRule" id="PRU00284"/>
    </source>
</evidence>
<keyword evidence="1 2" id="KW-0807">Transducer</keyword>